<keyword evidence="3" id="KW-1185">Reference proteome</keyword>
<dbReference type="InterPro" id="IPR003871">
    <property type="entry name" value="RFA1B/D_OB_1st"/>
</dbReference>
<accession>A0ABQ7YPD0</accession>
<evidence type="ECO:0000259" key="1">
    <source>
        <dbReference type="Pfam" id="PF02721"/>
    </source>
</evidence>
<protein>
    <recommendedName>
        <fullName evidence="1">Replication protein A 70 kDa DNA-binding subunit B/D first OB fold domain-containing protein</fullName>
    </recommendedName>
</protein>
<dbReference type="InterPro" id="IPR012340">
    <property type="entry name" value="NA-bd_OB-fold"/>
</dbReference>
<sequence length="134" mass="15572">MTMDPKPYKIAWRIKVKVIHPWVQDTIFGGDFLELILVDKSFNSFYENLLTIMSYYGVKIHCYCKKVYMPHREKISSIASSTGKYRSTSHKYKFNITNNTSVTDSSLILDDNFFLSLTPFEAIFSGILPIPNIW</sequence>
<feature type="domain" description="Replication protein A 70 kDa DNA-binding subunit B/D first OB fold" evidence="1">
    <location>
        <begin position="6"/>
        <end position="104"/>
    </location>
</feature>
<proteinExistence type="predicted"/>
<organism evidence="2 3">
    <name type="scientific">Brassica napus</name>
    <name type="common">Rape</name>
    <dbReference type="NCBI Taxonomy" id="3708"/>
    <lineage>
        <taxon>Eukaryota</taxon>
        <taxon>Viridiplantae</taxon>
        <taxon>Streptophyta</taxon>
        <taxon>Embryophyta</taxon>
        <taxon>Tracheophyta</taxon>
        <taxon>Spermatophyta</taxon>
        <taxon>Magnoliopsida</taxon>
        <taxon>eudicotyledons</taxon>
        <taxon>Gunneridae</taxon>
        <taxon>Pentapetalae</taxon>
        <taxon>rosids</taxon>
        <taxon>malvids</taxon>
        <taxon>Brassicales</taxon>
        <taxon>Brassicaceae</taxon>
        <taxon>Brassiceae</taxon>
        <taxon>Brassica</taxon>
    </lineage>
</organism>
<evidence type="ECO:0000313" key="2">
    <source>
        <dbReference type="EMBL" id="KAH0868976.1"/>
    </source>
</evidence>
<dbReference type="Pfam" id="PF02721">
    <property type="entry name" value="DUF223"/>
    <property type="match status" value="1"/>
</dbReference>
<comment type="caution">
    <text evidence="2">The sequence shown here is derived from an EMBL/GenBank/DDBJ whole genome shotgun (WGS) entry which is preliminary data.</text>
</comment>
<reference evidence="2 3" key="1">
    <citation type="submission" date="2021-05" db="EMBL/GenBank/DDBJ databases">
        <title>Genome Assembly of Synthetic Allotetraploid Brassica napus Reveals Homoeologous Exchanges between Subgenomes.</title>
        <authorList>
            <person name="Davis J.T."/>
        </authorList>
    </citation>
    <scope>NUCLEOTIDE SEQUENCE [LARGE SCALE GENOMIC DNA]</scope>
    <source>
        <strain evidence="3">cv. Da-Ae</strain>
        <tissue evidence="2">Seedling</tissue>
    </source>
</reference>
<name>A0ABQ7YPD0_BRANA</name>
<evidence type="ECO:0000313" key="3">
    <source>
        <dbReference type="Proteomes" id="UP000824890"/>
    </source>
</evidence>
<dbReference type="EMBL" id="JAGKQM010000017">
    <property type="protein sequence ID" value="KAH0868976.1"/>
    <property type="molecule type" value="Genomic_DNA"/>
</dbReference>
<gene>
    <name evidence="2" type="ORF">HID58_075998</name>
</gene>
<dbReference type="Proteomes" id="UP000824890">
    <property type="component" value="Unassembled WGS sequence"/>
</dbReference>
<dbReference type="Gene3D" id="2.40.50.140">
    <property type="entry name" value="Nucleic acid-binding proteins"/>
    <property type="match status" value="1"/>
</dbReference>